<evidence type="ECO:0000313" key="1">
    <source>
        <dbReference type="EMBL" id="OAQ26157.1"/>
    </source>
</evidence>
<dbReference type="Gene3D" id="3.80.10.10">
    <property type="entry name" value="Ribonuclease Inhibitor"/>
    <property type="match status" value="1"/>
</dbReference>
<gene>
    <name evidence="1" type="ORF">K457DRAFT_735615</name>
</gene>
<sequence>MHRAKYFHQLSPPPLDLPEIIDRIRADLSLADIWKCTQICTIWSQQFSPFLWETFRYNRLEHEDRLERKGHFVRDLITFSLRDSDLKSIARHLTALTGATLEIETLSDPSSLFEFYASASNLRRLTIQLPEPSELGPSQKALLFPVAQGALANLTKLQLIGMDNGRYAPMYQSGMIYRVLEACPRLEYLELSAIRIVDTIKQWDEAYQNSFSSSNSIPVPTRRLGSRVGTLPSSSSASSWIPWSWNRGPTQGSHPHPHPPRLHDRVSNVEIKGEELFDAEVMPPYNKEFKCQSLRILKLFSIYSKQSAGQNFIHEILQRSPNLHQLYLKSAPAYINDLAKLCPDLRLISLQDYQRGQPYAQPHIGAYLRSPAGQLEKLSTVRLEKCQITTQDLQNIQPNLKLRGLKHLSVLKCEGSSAMAWANFIGQCEALESVSIDDLLLAFANEMVIDVANPVRSGVRQQREMIPSAIRWECNQIRYLDIYGHHGREGTFDYVFLVMVSKLPFLEFLGMNAIHVSWLMKMEPIQYAKEPGSTMAIHRDDNSEVTKEDYLRIALPLGLFESVRTLSLESANRRDKYFGGSSETVLTAKQVRYLYHAFPALNTIVYNSVKCPCLIDAIEWLKNSPRNIQVVHRTSAQVETQSLGL</sequence>
<accession>A0A197JLQ0</accession>
<evidence type="ECO:0008006" key="3">
    <source>
        <dbReference type="Google" id="ProtNLM"/>
    </source>
</evidence>
<keyword evidence="2" id="KW-1185">Reference proteome</keyword>
<proteinExistence type="predicted"/>
<protein>
    <recommendedName>
        <fullName evidence="3">F-box domain-containing protein</fullName>
    </recommendedName>
</protein>
<reference evidence="1 2" key="1">
    <citation type="submission" date="2016-05" db="EMBL/GenBank/DDBJ databases">
        <title>Genome sequencing reveals origins of a unique bacterial endosymbiosis in the earliest lineages of terrestrial Fungi.</title>
        <authorList>
            <consortium name="DOE Joint Genome Institute"/>
            <person name="Uehling J."/>
            <person name="Gryganskyi A."/>
            <person name="Hameed K."/>
            <person name="Tschaplinski T."/>
            <person name="Misztal P."/>
            <person name="Wu S."/>
            <person name="Desiro A."/>
            <person name="Vande Pol N."/>
            <person name="Du Z.-Y."/>
            <person name="Zienkiewicz A."/>
            <person name="Zienkiewicz K."/>
            <person name="Morin E."/>
            <person name="Tisserant E."/>
            <person name="Splivallo R."/>
            <person name="Hainaut M."/>
            <person name="Henrissat B."/>
            <person name="Ohm R."/>
            <person name="Kuo A."/>
            <person name="Yan J."/>
            <person name="Lipzen A."/>
            <person name="Nolan M."/>
            <person name="Labutti K."/>
            <person name="Barry K."/>
            <person name="Goldstein A."/>
            <person name="Labbe J."/>
            <person name="Schadt C."/>
            <person name="Tuskan G."/>
            <person name="Grigoriev I."/>
            <person name="Martin F."/>
            <person name="Vilgalys R."/>
            <person name="Bonito G."/>
        </authorList>
    </citation>
    <scope>NUCLEOTIDE SEQUENCE [LARGE SCALE GENOMIC DNA]</scope>
    <source>
        <strain evidence="1 2">AG-77</strain>
    </source>
</reference>
<dbReference type="Proteomes" id="UP000078512">
    <property type="component" value="Unassembled WGS sequence"/>
</dbReference>
<dbReference type="EMBL" id="KV442070">
    <property type="protein sequence ID" value="OAQ26157.1"/>
    <property type="molecule type" value="Genomic_DNA"/>
</dbReference>
<dbReference type="OrthoDB" id="2400893at2759"/>
<dbReference type="AlphaFoldDB" id="A0A197JLQ0"/>
<evidence type="ECO:0000313" key="2">
    <source>
        <dbReference type="Proteomes" id="UP000078512"/>
    </source>
</evidence>
<name>A0A197JLQ0_9FUNG</name>
<organism evidence="1 2">
    <name type="scientific">Linnemannia elongata AG-77</name>
    <dbReference type="NCBI Taxonomy" id="1314771"/>
    <lineage>
        <taxon>Eukaryota</taxon>
        <taxon>Fungi</taxon>
        <taxon>Fungi incertae sedis</taxon>
        <taxon>Mucoromycota</taxon>
        <taxon>Mortierellomycotina</taxon>
        <taxon>Mortierellomycetes</taxon>
        <taxon>Mortierellales</taxon>
        <taxon>Mortierellaceae</taxon>
        <taxon>Linnemannia</taxon>
    </lineage>
</organism>
<dbReference type="SUPFAM" id="SSF52047">
    <property type="entry name" value="RNI-like"/>
    <property type="match status" value="1"/>
</dbReference>
<dbReference type="InterPro" id="IPR032675">
    <property type="entry name" value="LRR_dom_sf"/>
</dbReference>